<dbReference type="InterPro" id="IPR032466">
    <property type="entry name" value="Metal_Hydrolase"/>
</dbReference>
<dbReference type="NCBIfam" id="NF006679">
    <property type="entry name" value="PRK09228.1"/>
    <property type="match status" value="1"/>
</dbReference>
<evidence type="ECO:0000256" key="8">
    <source>
        <dbReference type="RuleBase" id="RU366009"/>
    </source>
</evidence>
<evidence type="ECO:0000256" key="5">
    <source>
        <dbReference type="ARBA" id="ARBA00022801"/>
    </source>
</evidence>
<evidence type="ECO:0000256" key="1">
    <source>
        <dbReference type="ARBA" id="ARBA00004984"/>
    </source>
</evidence>
<dbReference type="AlphaFoldDB" id="A0A1H9IGA6"/>
<keyword evidence="11" id="KW-1185">Reference proteome</keyword>
<evidence type="ECO:0000256" key="2">
    <source>
        <dbReference type="ARBA" id="ARBA00006745"/>
    </source>
</evidence>
<dbReference type="InterPro" id="IPR051607">
    <property type="entry name" value="Metallo-dep_hydrolases"/>
</dbReference>
<keyword evidence="4 8" id="KW-0479">Metal-binding</keyword>
<dbReference type="GO" id="GO:0008892">
    <property type="term" value="F:guanine deaminase activity"/>
    <property type="evidence" value="ECO:0007669"/>
    <property type="project" value="UniProtKB-UniRule"/>
</dbReference>
<dbReference type="InterPro" id="IPR006680">
    <property type="entry name" value="Amidohydro-rel"/>
</dbReference>
<dbReference type="SUPFAM" id="SSF51556">
    <property type="entry name" value="Metallo-dependent hydrolases"/>
    <property type="match status" value="1"/>
</dbReference>
<dbReference type="GO" id="GO:0006147">
    <property type="term" value="P:guanine catabolic process"/>
    <property type="evidence" value="ECO:0007669"/>
    <property type="project" value="UniProtKB-UniRule"/>
</dbReference>
<dbReference type="STRING" id="489703.SAMN04488038_11018"/>
<dbReference type="Gene3D" id="2.30.40.10">
    <property type="entry name" value="Urease, subunit C, domain 1"/>
    <property type="match status" value="1"/>
</dbReference>
<dbReference type="Gene3D" id="3.20.20.140">
    <property type="entry name" value="Metal-dependent hydrolases"/>
    <property type="match status" value="1"/>
</dbReference>
<dbReference type="Pfam" id="PF01979">
    <property type="entry name" value="Amidohydro_1"/>
    <property type="match status" value="1"/>
</dbReference>
<dbReference type="UniPathway" id="UPA00603">
    <property type="reaction ID" value="UER00660"/>
</dbReference>
<dbReference type="InterPro" id="IPR014311">
    <property type="entry name" value="Guanine_deaminase"/>
</dbReference>
<keyword evidence="6 8" id="KW-0862">Zinc</keyword>
<accession>A0A1H9IGA6</accession>
<dbReference type="OrthoDB" id="9787621at2"/>
<keyword evidence="5 8" id="KW-0378">Hydrolase</keyword>
<organism evidence="10 11">
    <name type="scientific">Solimonas aquatica</name>
    <dbReference type="NCBI Taxonomy" id="489703"/>
    <lineage>
        <taxon>Bacteria</taxon>
        <taxon>Pseudomonadati</taxon>
        <taxon>Pseudomonadota</taxon>
        <taxon>Gammaproteobacteria</taxon>
        <taxon>Nevskiales</taxon>
        <taxon>Nevskiaceae</taxon>
        <taxon>Solimonas</taxon>
    </lineage>
</organism>
<gene>
    <name evidence="10" type="ORF">SAMN04488038_11018</name>
</gene>
<dbReference type="EC" id="3.5.4.3" evidence="3 7"/>
<comment type="cofactor">
    <cofactor evidence="8">
        <name>Zn(2+)</name>
        <dbReference type="ChEBI" id="CHEBI:29105"/>
    </cofactor>
    <text evidence="8">Binds 1 zinc ion per subunit.</text>
</comment>
<dbReference type="EMBL" id="FOFS01000010">
    <property type="protein sequence ID" value="SEQ73435.1"/>
    <property type="molecule type" value="Genomic_DNA"/>
</dbReference>
<comment type="similarity">
    <text evidence="2 8">Belongs to the metallo-dependent hydrolases superfamily. ATZ/TRZ family.</text>
</comment>
<evidence type="ECO:0000256" key="3">
    <source>
        <dbReference type="ARBA" id="ARBA00012781"/>
    </source>
</evidence>
<name>A0A1H9IGA6_9GAMM</name>
<dbReference type="Proteomes" id="UP000199233">
    <property type="component" value="Unassembled WGS sequence"/>
</dbReference>
<sequence length="441" mass="48204">MALAAEACAHRGALLRFHADPGTREDHGYEYWPDGLLLVADGRVVAAGPAEALLRGEAAGVPLIEHRQALLLPGFIDPHIHYPQTDMIGSGGQDLLDWLNRYTFPEERRFADAAQAREVSEFFLDELLRNGSTTALVLGTVHRVSAEQFFAASAARGLRMIAGKCLMDRNCPADLRDTAEEGERDTRELIEAWHGRQRQSYAITVRFAPTSTPEQLASAGRLAREYPDVFVHSHLAENAKEIAWVRELFPEARSYLDVYERNGLLRERAIYAHCIHLDTADRQRMAASGAGAAFSPTSNLYLGSGLFDLDASDAAGMRYAPATDVGGGSSFSMLRTLGEAYKVAQMKGQRLPALRAFYLATLGAARMLGLDHRIGTLAAGSEADFIVLDEAATPLLARRLSRCQTLAERLLVWMTLSPDRAVRHSYVQGRRAGGCAAPALA</sequence>
<comment type="pathway">
    <text evidence="1 8">Purine metabolism; guanine degradation; xanthine from guanine: step 1/1.</text>
</comment>
<protein>
    <recommendedName>
        <fullName evidence="3 7">Guanine deaminase</fullName>
        <shortName evidence="8">Guanase</shortName>
        <ecNumber evidence="3 7">3.5.4.3</ecNumber>
    </recommendedName>
    <alternativeName>
        <fullName evidence="8">Guanine aminohydrolase</fullName>
    </alternativeName>
</protein>
<evidence type="ECO:0000256" key="4">
    <source>
        <dbReference type="ARBA" id="ARBA00022723"/>
    </source>
</evidence>
<evidence type="ECO:0000259" key="9">
    <source>
        <dbReference type="Pfam" id="PF01979"/>
    </source>
</evidence>
<dbReference type="SUPFAM" id="SSF51338">
    <property type="entry name" value="Composite domain of metallo-dependent hydrolases"/>
    <property type="match status" value="1"/>
</dbReference>
<proteinExistence type="inferred from homology"/>
<dbReference type="NCBIfam" id="TIGR02967">
    <property type="entry name" value="guan_deamin"/>
    <property type="match status" value="1"/>
</dbReference>
<reference evidence="10 11" key="1">
    <citation type="submission" date="2016-10" db="EMBL/GenBank/DDBJ databases">
        <authorList>
            <person name="de Groot N.N."/>
        </authorList>
    </citation>
    <scope>NUCLEOTIDE SEQUENCE [LARGE SCALE GENOMIC DNA]</scope>
    <source>
        <strain evidence="10 11">DSM 25927</strain>
    </source>
</reference>
<dbReference type="FunFam" id="3.20.20.140:FF:000022">
    <property type="entry name" value="Guanine deaminase"/>
    <property type="match status" value="1"/>
</dbReference>
<dbReference type="PANTHER" id="PTHR11271">
    <property type="entry name" value="GUANINE DEAMINASE"/>
    <property type="match status" value="1"/>
</dbReference>
<evidence type="ECO:0000313" key="10">
    <source>
        <dbReference type="EMBL" id="SEQ73435.1"/>
    </source>
</evidence>
<dbReference type="GO" id="GO:0008270">
    <property type="term" value="F:zinc ion binding"/>
    <property type="evidence" value="ECO:0007669"/>
    <property type="project" value="UniProtKB-UniRule"/>
</dbReference>
<dbReference type="RefSeq" id="WP_093286862.1">
    <property type="nucleotide sequence ID" value="NZ_FOFS01000010.1"/>
</dbReference>
<evidence type="ECO:0000313" key="11">
    <source>
        <dbReference type="Proteomes" id="UP000199233"/>
    </source>
</evidence>
<dbReference type="GO" id="GO:0005829">
    <property type="term" value="C:cytosol"/>
    <property type="evidence" value="ECO:0007669"/>
    <property type="project" value="TreeGrafter"/>
</dbReference>
<comment type="function">
    <text evidence="8">Catalyzes the hydrolytic deamination of guanine, producing xanthine and ammonia.</text>
</comment>
<evidence type="ECO:0000256" key="6">
    <source>
        <dbReference type="ARBA" id="ARBA00022833"/>
    </source>
</evidence>
<dbReference type="InterPro" id="IPR011059">
    <property type="entry name" value="Metal-dep_hydrolase_composite"/>
</dbReference>
<dbReference type="PANTHER" id="PTHR11271:SF6">
    <property type="entry name" value="GUANINE DEAMINASE"/>
    <property type="match status" value="1"/>
</dbReference>
<comment type="catalytic activity">
    <reaction evidence="8">
        <text>guanine + H2O + H(+) = xanthine + NH4(+)</text>
        <dbReference type="Rhea" id="RHEA:14665"/>
        <dbReference type="ChEBI" id="CHEBI:15377"/>
        <dbReference type="ChEBI" id="CHEBI:15378"/>
        <dbReference type="ChEBI" id="CHEBI:16235"/>
        <dbReference type="ChEBI" id="CHEBI:17712"/>
        <dbReference type="ChEBI" id="CHEBI:28938"/>
        <dbReference type="EC" id="3.5.4.3"/>
    </reaction>
</comment>
<evidence type="ECO:0000256" key="7">
    <source>
        <dbReference type="NCBIfam" id="TIGR02967"/>
    </source>
</evidence>
<feature type="domain" description="Amidohydrolase-related" evidence="9">
    <location>
        <begin position="71"/>
        <end position="430"/>
    </location>
</feature>